<name>A0A0L0CNM1_LUCCU</name>
<dbReference type="EMBL" id="JRES01000146">
    <property type="protein sequence ID" value="KNC33827.1"/>
    <property type="molecule type" value="Genomic_DNA"/>
</dbReference>
<accession>A0A0L0CNM1</accession>
<dbReference type="AlphaFoldDB" id="A0A0L0CNM1"/>
<comment type="caution">
    <text evidence="1">The sequence shown here is derived from an EMBL/GenBank/DDBJ whole genome shotgun (WGS) entry which is preliminary data.</text>
</comment>
<keyword evidence="2" id="KW-1185">Reference proteome</keyword>
<gene>
    <name evidence="1" type="ORF">FF38_09239</name>
</gene>
<proteinExistence type="predicted"/>
<evidence type="ECO:0000313" key="1">
    <source>
        <dbReference type="EMBL" id="KNC33827.1"/>
    </source>
</evidence>
<sequence length="119" mass="14007">MSSLPTESSTKILPYLCQERRQFINRMNYCLNCLAITHDRFWCESPNRCQICGAKHHTMLHRNRQEVNSSSSSFEEMTSDRLALTTENFSYIPPLVRVEVTYHEQRLDLTFLLDNNCQT</sequence>
<dbReference type="Proteomes" id="UP000037069">
    <property type="component" value="Unassembled WGS sequence"/>
</dbReference>
<organism evidence="1 2">
    <name type="scientific">Lucilia cuprina</name>
    <name type="common">Green bottle fly</name>
    <name type="synonym">Australian sheep blowfly</name>
    <dbReference type="NCBI Taxonomy" id="7375"/>
    <lineage>
        <taxon>Eukaryota</taxon>
        <taxon>Metazoa</taxon>
        <taxon>Ecdysozoa</taxon>
        <taxon>Arthropoda</taxon>
        <taxon>Hexapoda</taxon>
        <taxon>Insecta</taxon>
        <taxon>Pterygota</taxon>
        <taxon>Neoptera</taxon>
        <taxon>Endopterygota</taxon>
        <taxon>Diptera</taxon>
        <taxon>Brachycera</taxon>
        <taxon>Muscomorpha</taxon>
        <taxon>Oestroidea</taxon>
        <taxon>Calliphoridae</taxon>
        <taxon>Luciliinae</taxon>
        <taxon>Lucilia</taxon>
    </lineage>
</organism>
<reference evidence="1 2" key="1">
    <citation type="journal article" date="2015" name="Nat. Commun.">
        <title>Lucilia cuprina genome unlocks parasitic fly biology to underpin future interventions.</title>
        <authorList>
            <person name="Anstead C.A."/>
            <person name="Korhonen P.K."/>
            <person name="Young N.D."/>
            <person name="Hall R.S."/>
            <person name="Jex A.R."/>
            <person name="Murali S.C."/>
            <person name="Hughes D.S."/>
            <person name="Lee S.F."/>
            <person name="Perry T."/>
            <person name="Stroehlein A.J."/>
            <person name="Ansell B.R."/>
            <person name="Breugelmans B."/>
            <person name="Hofmann A."/>
            <person name="Qu J."/>
            <person name="Dugan S."/>
            <person name="Lee S.L."/>
            <person name="Chao H."/>
            <person name="Dinh H."/>
            <person name="Han Y."/>
            <person name="Doddapaneni H.V."/>
            <person name="Worley K.C."/>
            <person name="Muzny D.M."/>
            <person name="Ioannidis P."/>
            <person name="Waterhouse R.M."/>
            <person name="Zdobnov E.M."/>
            <person name="James P.J."/>
            <person name="Bagnall N.H."/>
            <person name="Kotze A.C."/>
            <person name="Gibbs R.A."/>
            <person name="Richards S."/>
            <person name="Batterham P."/>
            <person name="Gasser R.B."/>
        </authorList>
    </citation>
    <scope>NUCLEOTIDE SEQUENCE [LARGE SCALE GENOMIC DNA]</scope>
    <source>
        <strain evidence="1 2">LS</strain>
        <tissue evidence="1">Full body</tissue>
    </source>
</reference>
<evidence type="ECO:0000313" key="2">
    <source>
        <dbReference type="Proteomes" id="UP000037069"/>
    </source>
</evidence>
<protein>
    <submittedName>
        <fullName evidence="1">Uncharacterized protein</fullName>
    </submittedName>
</protein>